<gene>
    <name evidence="6" type="primary">tssI</name>
    <name evidence="6" type="ORF">D3P04_10130</name>
</gene>
<evidence type="ECO:0000259" key="4">
    <source>
        <dbReference type="Pfam" id="PF04717"/>
    </source>
</evidence>
<dbReference type="InterPro" id="IPR050708">
    <property type="entry name" value="T6SS_VgrG/RHS"/>
</dbReference>
<comment type="subcellular location">
    <subcellularLocation>
        <location evidence="1">Secreted</location>
    </subcellularLocation>
</comment>
<keyword evidence="3" id="KW-0964">Secreted</keyword>
<organism evidence="6 7">
    <name type="scientific">Paracoccus onubensis</name>
    <dbReference type="NCBI Taxonomy" id="1675788"/>
    <lineage>
        <taxon>Bacteria</taxon>
        <taxon>Pseudomonadati</taxon>
        <taxon>Pseudomonadota</taxon>
        <taxon>Alphaproteobacteria</taxon>
        <taxon>Rhodobacterales</taxon>
        <taxon>Paracoccaceae</taxon>
        <taxon>Paracoccus</taxon>
    </lineage>
</organism>
<dbReference type="InterPro" id="IPR006533">
    <property type="entry name" value="T6SS_Vgr_RhsGE"/>
</dbReference>
<evidence type="ECO:0000313" key="6">
    <source>
        <dbReference type="EMBL" id="RJE85365.1"/>
    </source>
</evidence>
<sequence>MNAPFKQNQRTGRLITVLGADELVLLRFNGTDRLNDLFEYQIEALSARDDLDFDALIGTHATVEIEAHDSMRPFDGIVTKARWVGVGENGHRYDLTLRPWLWLAGKRRNQRIFHNKTVDQILQDLFMDYVVAGDAAFELKLSEVYPVLEYTVQYRESDLDFARRQMERHGISFHFRHEAGNHVLVLTDDVITHENIGSREFKRYDGHHHGQGEHFWEWSPERNLTTGAVRLIDYNFKSPTATMESDHLGDAKYAFGQLESYEYPGDFADQDQGKAVARLRTRQERGGDWRNRAVGDCVSLGSGMVLELTGEPIPGSSERYLCLSASHNFVSEAYGSGDAGSDGYAFTGSYTLMPDTAPMAPPRQTPVPIVQGPQTAVVVGDGEIDCDDFGRILVQFHWDLEGARSMRCRVAQNWAGNGLGGVVIPRIGMEVVVDFIDGSPDKPIVTGCVVNGKNGNIYGLPGSKTKSGFKTKTHEGSGFNELSFEDANGAEQIFMHAQKDLSRIVKDNESTVVEGGNRSINVQAGDEFKSVDSGNLAEIVALTRSVQANVVSETAVAGKGGPGVISYSADDDIAMTAKKLVSVNSDKDMQHIATLNMALDAKDIAAGAKETITMKAETSITLQVGGGTISMTQEGIVLDFNGTRVTLAEGVLDQVSGMIHLNKDSAG</sequence>
<evidence type="ECO:0000256" key="3">
    <source>
        <dbReference type="ARBA" id="ARBA00022525"/>
    </source>
</evidence>
<dbReference type="EMBL" id="QZCG01000006">
    <property type="protein sequence ID" value="RJE85365.1"/>
    <property type="molecule type" value="Genomic_DNA"/>
</dbReference>
<dbReference type="Pfam" id="PF22178">
    <property type="entry name" value="Gp5_trimer_C"/>
    <property type="match status" value="1"/>
</dbReference>
<dbReference type="PANTHER" id="PTHR32305">
    <property type="match status" value="1"/>
</dbReference>
<feature type="domain" description="Gp5/Type VI secretion system Vgr C-terminal trimerisation" evidence="5">
    <location>
        <begin position="467"/>
        <end position="537"/>
    </location>
</feature>
<dbReference type="NCBIfam" id="TIGR03361">
    <property type="entry name" value="VI_Rhs_Vgr"/>
    <property type="match status" value="1"/>
</dbReference>
<dbReference type="SUPFAM" id="SSF69349">
    <property type="entry name" value="Phage fibre proteins"/>
    <property type="match status" value="1"/>
</dbReference>
<dbReference type="InterPro" id="IPR037026">
    <property type="entry name" value="Vgr_OB-fold_dom_sf"/>
</dbReference>
<dbReference type="Gene3D" id="3.55.50.10">
    <property type="entry name" value="Baseplate protein-like domains"/>
    <property type="match status" value="1"/>
</dbReference>
<evidence type="ECO:0000313" key="7">
    <source>
        <dbReference type="Proteomes" id="UP000284202"/>
    </source>
</evidence>
<dbReference type="InterPro" id="IPR006531">
    <property type="entry name" value="Gp5/Vgr_OB"/>
</dbReference>
<evidence type="ECO:0000259" key="5">
    <source>
        <dbReference type="Pfam" id="PF22178"/>
    </source>
</evidence>
<accession>A0A418SWS3</accession>
<keyword evidence="7" id="KW-1185">Reference proteome</keyword>
<dbReference type="InterPro" id="IPR054030">
    <property type="entry name" value="Gp5_Vgr_C"/>
</dbReference>
<dbReference type="PANTHER" id="PTHR32305:SF15">
    <property type="entry name" value="PROTEIN RHSA-RELATED"/>
    <property type="match status" value="1"/>
</dbReference>
<dbReference type="RefSeq" id="WP_119748476.1">
    <property type="nucleotide sequence ID" value="NZ_QZCG01000006.1"/>
</dbReference>
<dbReference type="Gene3D" id="2.30.110.50">
    <property type="match status" value="1"/>
</dbReference>
<reference evidence="7" key="1">
    <citation type="submission" date="2018-09" db="EMBL/GenBank/DDBJ databases">
        <title>Acidovorax cavernicola nov. sp. isolated from Gruta de las Maravillas (Aracena, Spain).</title>
        <authorList>
            <person name="Jurado V."/>
            <person name="Gutierrez-Patricio S."/>
            <person name="Gonzalez-Pimentel J.L."/>
            <person name="Miller A.Z."/>
            <person name="Laiz L."/>
            <person name="Saiz-Jimenez C."/>
        </authorList>
    </citation>
    <scope>NUCLEOTIDE SEQUENCE [LARGE SCALE GENOMIC DNA]</scope>
    <source>
        <strain evidence="7">1011MAR3C25</strain>
    </source>
</reference>
<feature type="domain" description="Gp5/Type VI secretion system Vgr protein OB-fold" evidence="4">
    <location>
        <begin position="385"/>
        <end position="449"/>
    </location>
</feature>
<dbReference type="SUPFAM" id="SSF69279">
    <property type="entry name" value="Phage tail proteins"/>
    <property type="match status" value="2"/>
</dbReference>
<dbReference type="Gene3D" id="4.10.220.110">
    <property type="match status" value="1"/>
</dbReference>
<evidence type="ECO:0000256" key="2">
    <source>
        <dbReference type="ARBA" id="ARBA00005558"/>
    </source>
</evidence>
<dbReference type="AlphaFoldDB" id="A0A418SWS3"/>
<comment type="caution">
    <text evidence="6">The sequence shown here is derived from an EMBL/GenBank/DDBJ whole genome shotgun (WGS) entry which is preliminary data.</text>
</comment>
<dbReference type="SUPFAM" id="SSF69255">
    <property type="entry name" value="gp5 N-terminal domain-like"/>
    <property type="match status" value="1"/>
</dbReference>
<comment type="similarity">
    <text evidence="2">Belongs to the VgrG protein family.</text>
</comment>
<dbReference type="Proteomes" id="UP000284202">
    <property type="component" value="Unassembled WGS sequence"/>
</dbReference>
<protein>
    <submittedName>
        <fullName evidence="6">Type VI secretion system tip protein VgrG</fullName>
    </submittedName>
</protein>
<dbReference type="InterPro" id="IPR017847">
    <property type="entry name" value="T6SS_RhsGE_Vgr_subset"/>
</dbReference>
<dbReference type="Pfam" id="PF04717">
    <property type="entry name" value="Phage_base_V"/>
    <property type="match status" value="1"/>
</dbReference>
<dbReference type="Pfam" id="PF05954">
    <property type="entry name" value="Phage_GPD"/>
    <property type="match status" value="1"/>
</dbReference>
<dbReference type="GO" id="GO:0005576">
    <property type="term" value="C:extracellular region"/>
    <property type="evidence" value="ECO:0007669"/>
    <property type="project" value="UniProtKB-SubCell"/>
</dbReference>
<evidence type="ECO:0000256" key="1">
    <source>
        <dbReference type="ARBA" id="ARBA00004613"/>
    </source>
</evidence>
<name>A0A418SWS3_9RHOB</name>
<proteinExistence type="inferred from homology"/>
<dbReference type="Gene3D" id="2.40.50.230">
    <property type="entry name" value="Gp5 N-terminal domain"/>
    <property type="match status" value="1"/>
</dbReference>
<dbReference type="OrthoDB" id="9762420at2"/>
<dbReference type="NCBIfam" id="TIGR01646">
    <property type="entry name" value="vgr_GE"/>
    <property type="match status" value="1"/>
</dbReference>